<protein>
    <submittedName>
        <fullName evidence="9">Membrane protein</fullName>
    </submittedName>
    <submittedName>
        <fullName evidence="10">UMF1 family MFS transporter</fullName>
    </submittedName>
</protein>
<keyword evidence="2" id="KW-0813">Transport</keyword>
<evidence type="ECO:0000256" key="3">
    <source>
        <dbReference type="ARBA" id="ARBA00022692"/>
    </source>
</evidence>
<evidence type="ECO:0000259" key="8">
    <source>
        <dbReference type="PROSITE" id="PS50850"/>
    </source>
</evidence>
<feature type="transmembrane region" description="Helical" evidence="7">
    <location>
        <begin position="273"/>
        <end position="299"/>
    </location>
</feature>
<dbReference type="PANTHER" id="PTHR23519:SF1">
    <property type="entry name" value="AUTOPHAGY-RELATED PROTEIN 22"/>
    <property type="match status" value="1"/>
</dbReference>
<feature type="transmembrane region" description="Helical" evidence="7">
    <location>
        <begin position="305"/>
        <end position="326"/>
    </location>
</feature>
<evidence type="ECO:0000256" key="7">
    <source>
        <dbReference type="SAM" id="Phobius"/>
    </source>
</evidence>
<comment type="caution">
    <text evidence="10">The sequence shown here is derived from an EMBL/GenBank/DDBJ whole genome shotgun (WGS) entry which is preliminary data.</text>
</comment>
<keyword evidence="4 7" id="KW-1133">Transmembrane helix</keyword>
<dbReference type="Pfam" id="PF11700">
    <property type="entry name" value="ATG22"/>
    <property type="match status" value="1"/>
</dbReference>
<dbReference type="GO" id="GO:0005886">
    <property type="term" value="C:plasma membrane"/>
    <property type="evidence" value="ECO:0007669"/>
    <property type="project" value="UniProtKB-SubCell"/>
</dbReference>
<name>A0A7Y9JY49_9CELL</name>
<feature type="compositionally biased region" description="Low complexity" evidence="6">
    <location>
        <begin position="457"/>
        <end position="471"/>
    </location>
</feature>
<evidence type="ECO:0000256" key="2">
    <source>
        <dbReference type="ARBA" id="ARBA00022448"/>
    </source>
</evidence>
<feature type="transmembrane region" description="Helical" evidence="7">
    <location>
        <begin position="429"/>
        <end position="448"/>
    </location>
</feature>
<dbReference type="EMBL" id="BONN01000002">
    <property type="protein sequence ID" value="GIG31762.1"/>
    <property type="molecule type" value="Genomic_DNA"/>
</dbReference>
<organism evidence="10 11">
    <name type="scientific">Cellulomonas oligotrophica</name>
    <dbReference type="NCBI Taxonomy" id="931536"/>
    <lineage>
        <taxon>Bacteria</taxon>
        <taxon>Bacillati</taxon>
        <taxon>Actinomycetota</taxon>
        <taxon>Actinomycetes</taxon>
        <taxon>Micrococcales</taxon>
        <taxon>Cellulomonadaceae</taxon>
        <taxon>Cellulomonas</taxon>
    </lineage>
</organism>
<evidence type="ECO:0000313" key="10">
    <source>
        <dbReference type="EMBL" id="NYD84695.1"/>
    </source>
</evidence>
<evidence type="ECO:0000313" key="11">
    <source>
        <dbReference type="Proteomes" id="UP000577956"/>
    </source>
</evidence>
<feature type="transmembrane region" description="Helical" evidence="7">
    <location>
        <begin position="103"/>
        <end position="120"/>
    </location>
</feature>
<evidence type="ECO:0000313" key="9">
    <source>
        <dbReference type="EMBL" id="GIG31762.1"/>
    </source>
</evidence>
<feature type="transmembrane region" description="Helical" evidence="7">
    <location>
        <begin position="209"/>
        <end position="229"/>
    </location>
</feature>
<feature type="transmembrane region" description="Helical" evidence="7">
    <location>
        <begin position="27"/>
        <end position="50"/>
    </location>
</feature>
<dbReference type="AlphaFoldDB" id="A0A7Y9JY49"/>
<dbReference type="InterPro" id="IPR036259">
    <property type="entry name" value="MFS_trans_sf"/>
</dbReference>
<dbReference type="InterPro" id="IPR020846">
    <property type="entry name" value="MFS_dom"/>
</dbReference>
<keyword evidence="3 7" id="KW-0812">Transmembrane</keyword>
<dbReference type="Proteomes" id="UP000618382">
    <property type="component" value="Unassembled WGS sequence"/>
</dbReference>
<evidence type="ECO:0000256" key="4">
    <source>
        <dbReference type="ARBA" id="ARBA00022989"/>
    </source>
</evidence>
<feature type="region of interest" description="Disordered" evidence="6">
    <location>
        <begin position="457"/>
        <end position="477"/>
    </location>
</feature>
<feature type="transmembrane region" description="Helical" evidence="7">
    <location>
        <begin position="338"/>
        <end position="356"/>
    </location>
</feature>
<dbReference type="Gene3D" id="1.20.1250.20">
    <property type="entry name" value="MFS general substrate transporter like domains"/>
    <property type="match status" value="1"/>
</dbReference>
<dbReference type="SUPFAM" id="SSF103473">
    <property type="entry name" value="MFS general substrate transporter"/>
    <property type="match status" value="1"/>
</dbReference>
<dbReference type="InterPro" id="IPR024671">
    <property type="entry name" value="Atg22-like"/>
</dbReference>
<keyword evidence="12" id="KW-1185">Reference proteome</keyword>
<feature type="transmembrane region" description="Helical" evidence="7">
    <location>
        <begin position="399"/>
        <end position="423"/>
    </location>
</feature>
<feature type="transmembrane region" description="Helical" evidence="7">
    <location>
        <begin position="70"/>
        <end position="91"/>
    </location>
</feature>
<accession>A0A7Y9JY49</accession>
<feature type="transmembrane region" description="Helical" evidence="7">
    <location>
        <begin position="164"/>
        <end position="189"/>
    </location>
</feature>
<reference evidence="9 12" key="2">
    <citation type="submission" date="2021-01" db="EMBL/GenBank/DDBJ databases">
        <title>Whole genome shotgun sequence of Cellulomonas oligotrophica NBRC 109435.</title>
        <authorList>
            <person name="Komaki H."/>
            <person name="Tamura T."/>
        </authorList>
    </citation>
    <scope>NUCLEOTIDE SEQUENCE [LARGE SCALE GENOMIC DNA]</scope>
    <source>
        <strain evidence="9 12">NBRC 109435</strain>
    </source>
</reference>
<dbReference type="PANTHER" id="PTHR23519">
    <property type="entry name" value="AUTOPHAGY-RELATED PROTEIN 22"/>
    <property type="match status" value="1"/>
</dbReference>
<dbReference type="InterPro" id="IPR050495">
    <property type="entry name" value="ATG22/LtaA_families"/>
</dbReference>
<feature type="transmembrane region" description="Helical" evidence="7">
    <location>
        <begin position="132"/>
        <end position="152"/>
    </location>
</feature>
<sequence length="477" mass="48571">MSVDASTTRPGSTPAPPRPRDVAAWAAWDWGSAAFNAVVTTFVFTVWLTSESFVAPGEDPATAVARHTAWLGWGMTAAGVVVAVLAPALGALADTAARRRRQLAVASAVVVTLTAAMALVDPGAADPGRQVLLGIGLLALGTVAFEIASVAYNAQLLEVSTPRTVGRVSGLGWGAGYLGGIVLLLAVYTGLIAPEVGWFGVTSENGADIRATVLLAAAWTAVFSLPALLRRPPARVAAADGPAAAPARRTLVDAYRQVGRDVRSLWRTRRATVWFLAASAVYRDGLAGVFTFGAVLAAGTFGFDAAQVLVFAVAANVVAGVSTLVAGWFDDRVGPRRVVLVSLVLLVAAGTALLVLHDRGQTAFWVCGLLLTAGVGPAQSSSRTLLARLAPPAREAELFGLYATSGRAASFLAPAAFSVAVTLGGAQHWGVLGIVAVLATGLGLLLAVRLPASAAGGAAARGPVPARPVTAEGTTQP</sequence>
<evidence type="ECO:0000256" key="5">
    <source>
        <dbReference type="ARBA" id="ARBA00023136"/>
    </source>
</evidence>
<evidence type="ECO:0000313" key="12">
    <source>
        <dbReference type="Proteomes" id="UP000618382"/>
    </source>
</evidence>
<keyword evidence="5 7" id="KW-0472">Membrane</keyword>
<proteinExistence type="predicted"/>
<dbReference type="GO" id="GO:0022857">
    <property type="term" value="F:transmembrane transporter activity"/>
    <property type="evidence" value="ECO:0007669"/>
    <property type="project" value="InterPro"/>
</dbReference>
<evidence type="ECO:0000256" key="1">
    <source>
        <dbReference type="ARBA" id="ARBA00004651"/>
    </source>
</evidence>
<gene>
    <name evidence="10" type="ORF">BKA21_000244</name>
    <name evidence="9" type="ORF">Col01nite_09210</name>
</gene>
<evidence type="ECO:0000256" key="6">
    <source>
        <dbReference type="SAM" id="MobiDB-lite"/>
    </source>
</evidence>
<dbReference type="RefSeq" id="WP_140458991.1">
    <property type="nucleotide sequence ID" value="NZ_BAABFI010000004.1"/>
</dbReference>
<feature type="domain" description="Major facilitator superfamily (MFS) profile" evidence="8">
    <location>
        <begin position="272"/>
        <end position="477"/>
    </location>
</feature>
<feature type="transmembrane region" description="Helical" evidence="7">
    <location>
        <begin position="362"/>
        <end position="378"/>
    </location>
</feature>
<reference evidence="10 11" key="1">
    <citation type="submission" date="2020-07" db="EMBL/GenBank/DDBJ databases">
        <title>Sequencing the genomes of 1000 actinobacteria strains.</title>
        <authorList>
            <person name="Klenk H.-P."/>
        </authorList>
    </citation>
    <scope>NUCLEOTIDE SEQUENCE [LARGE SCALE GENOMIC DNA]</scope>
    <source>
        <strain evidence="10 11">DSM 24482</strain>
    </source>
</reference>
<dbReference type="PROSITE" id="PS50850">
    <property type="entry name" value="MFS"/>
    <property type="match status" value="1"/>
</dbReference>
<comment type="subcellular location">
    <subcellularLocation>
        <location evidence="1">Cell membrane</location>
        <topology evidence="1">Multi-pass membrane protein</topology>
    </subcellularLocation>
</comment>
<dbReference type="Proteomes" id="UP000577956">
    <property type="component" value="Unassembled WGS sequence"/>
</dbReference>
<dbReference type="EMBL" id="JACCBK010000001">
    <property type="protein sequence ID" value="NYD84695.1"/>
    <property type="molecule type" value="Genomic_DNA"/>
</dbReference>